<proteinExistence type="predicted"/>
<evidence type="ECO:0000313" key="4">
    <source>
        <dbReference type="Proteomes" id="UP001500889"/>
    </source>
</evidence>
<feature type="compositionally biased region" description="Basic residues" evidence="1">
    <location>
        <begin position="191"/>
        <end position="204"/>
    </location>
</feature>
<feature type="region of interest" description="Disordered" evidence="1">
    <location>
        <begin position="167"/>
        <end position="204"/>
    </location>
</feature>
<feature type="compositionally biased region" description="Basic and acidic residues" evidence="1">
    <location>
        <begin position="232"/>
        <end position="244"/>
    </location>
</feature>
<feature type="compositionally biased region" description="Basic and acidic residues" evidence="1">
    <location>
        <begin position="368"/>
        <end position="384"/>
    </location>
</feature>
<keyword evidence="4" id="KW-1185">Reference proteome</keyword>
<evidence type="ECO:0000259" key="2">
    <source>
        <dbReference type="Pfam" id="PF15866"/>
    </source>
</evidence>
<evidence type="ECO:0000256" key="1">
    <source>
        <dbReference type="SAM" id="MobiDB-lite"/>
    </source>
</evidence>
<feature type="compositionally biased region" description="Basic and acidic residues" evidence="1">
    <location>
        <begin position="298"/>
        <end position="317"/>
    </location>
</feature>
<feature type="domain" description="DUF4729" evidence="2">
    <location>
        <begin position="412"/>
        <end position="587"/>
    </location>
</feature>
<feature type="region of interest" description="Disordered" evidence="1">
    <location>
        <begin position="365"/>
        <end position="384"/>
    </location>
</feature>
<dbReference type="AlphaFoldDB" id="A0AAU9FU95"/>
<accession>A0AAU9FU95</accession>
<evidence type="ECO:0000313" key="3">
    <source>
        <dbReference type="EMBL" id="BFF99192.1"/>
    </source>
</evidence>
<sequence length="600" mass="68945">MFGCTICEHRKSVLSTPPKFELRRLRANTNEMEIYGLSNYCNVCQRVTFFVNPQNFEGPSRGSLAWNMFCFAAEKLGRLPTQDAEVQTKLSEIFRETAGQLDAQESSSADLRTRPTAVPQFEYTEEAATELSETDSGVTPVIGNVLHSETDSVSSHSVMDVKVLYRRQPNPHNRDRPSSTLKISDVGHLSARGRPRQQRKMKENRKRLEELASIMRRIEAKSIKLKSEMVELEDKQQQEATVERKSRRQRVAAGGLVRGGSWWQRENLERVFGKWSTEQRDTRMEAEANILLQAIRPRVGDQRRRKDDQESDKDPRGSKKHRLKKEQAYGSRKQQSGAKKEHDERRETDNNTDWSMLNLYVNSSSTAERAEERATMPDSTSLRDNERLSNQLESPKENPPQLLQICRKPIVCPIDGECQQRCFVSDFNTHVQRDHQNVILERIKVGQTKTFLLDLRLTKRSQPTCHMVYFVRDLLIDSRGDMLPVLVMTARGHYCDVFPDKISTKDAVALEDEATQFLLIWICSYKPTNAHVKATLSVEATCSHMAESLMVRTTPVYDMRAPQDMPSVFQSPSTLVMQYNLVRRITQRGKHLLTIKVKIE</sequence>
<feature type="region of interest" description="Disordered" evidence="1">
    <location>
        <begin position="232"/>
        <end position="251"/>
    </location>
</feature>
<name>A0AAU9FU95_DROMD</name>
<gene>
    <name evidence="3" type="ORF">DMAD_07153</name>
</gene>
<protein>
    <recommendedName>
        <fullName evidence="2">DUF4729 domain-containing protein</fullName>
    </recommendedName>
</protein>
<dbReference type="EMBL" id="AP029265">
    <property type="protein sequence ID" value="BFF99192.1"/>
    <property type="molecule type" value="Genomic_DNA"/>
</dbReference>
<feature type="compositionally biased region" description="Basic and acidic residues" evidence="1">
    <location>
        <begin position="338"/>
        <end position="349"/>
    </location>
</feature>
<feature type="region of interest" description="Disordered" evidence="1">
    <location>
        <begin position="294"/>
        <end position="357"/>
    </location>
</feature>
<dbReference type="InterPro" id="IPR031732">
    <property type="entry name" value="DUF4729"/>
</dbReference>
<dbReference type="Proteomes" id="UP001500889">
    <property type="component" value="Chromosome J"/>
</dbReference>
<dbReference type="Pfam" id="PF15866">
    <property type="entry name" value="DUF4729"/>
    <property type="match status" value="1"/>
</dbReference>
<reference evidence="3 4" key="1">
    <citation type="submission" date="2024-02" db="EMBL/GenBank/DDBJ databases">
        <title>A chromosome-level genome assembly of Drosophila madeirensis, a fruit fly species endemic to Madeira island.</title>
        <authorList>
            <person name="Tomihara K."/>
            <person name="Llopart A."/>
            <person name="Yamamoto D."/>
        </authorList>
    </citation>
    <scope>NUCLEOTIDE SEQUENCE [LARGE SCALE GENOMIC DNA]</scope>
    <source>
        <strain evidence="3 4">RF1</strain>
    </source>
</reference>
<organism evidence="3 4">
    <name type="scientific">Drosophila madeirensis</name>
    <name type="common">Fruit fly</name>
    <dbReference type="NCBI Taxonomy" id="30013"/>
    <lineage>
        <taxon>Eukaryota</taxon>
        <taxon>Metazoa</taxon>
        <taxon>Ecdysozoa</taxon>
        <taxon>Arthropoda</taxon>
        <taxon>Hexapoda</taxon>
        <taxon>Insecta</taxon>
        <taxon>Pterygota</taxon>
        <taxon>Neoptera</taxon>
        <taxon>Endopterygota</taxon>
        <taxon>Diptera</taxon>
        <taxon>Brachycera</taxon>
        <taxon>Muscomorpha</taxon>
        <taxon>Ephydroidea</taxon>
        <taxon>Drosophilidae</taxon>
        <taxon>Drosophila</taxon>
        <taxon>Sophophora</taxon>
    </lineage>
</organism>